<dbReference type="EMBL" id="GG657883">
    <property type="protein sequence ID" value="EEF81086.1"/>
    <property type="molecule type" value="Genomic_DNA"/>
</dbReference>
<keyword evidence="9" id="KW-1185">Reference proteome</keyword>
<protein>
    <recommendedName>
        <fullName evidence="7">Endolytic murein transglycosylase</fullName>
        <ecNumber evidence="7">4.2.2.29</ecNumber>
    </recommendedName>
    <alternativeName>
        <fullName evidence="7">Peptidoglycan lytic transglycosylase</fullName>
    </alternativeName>
    <alternativeName>
        <fullName evidence="7">Peptidoglycan polymerization terminase</fullName>
    </alternativeName>
</protein>
<evidence type="ECO:0000256" key="7">
    <source>
        <dbReference type="HAMAP-Rule" id="MF_02065"/>
    </source>
</evidence>
<accession>C0N2D4</accession>
<dbReference type="Proteomes" id="UP000004679">
    <property type="component" value="Unassembled WGS sequence"/>
</dbReference>
<proteinExistence type="inferred from homology"/>
<sequence length="340" mass="38102">MLINMKKTLLLKALLPALIVALLLSYVLLQYQRFMQSPLTLEQAQTYVVSSGSNLKSISRDLTQQGLTDLPSWYLQLYGRATAQAHKIKAGEYRVEPGTTLPKLLAQFVSGKVLMNAFTIVEGMTAKELLLAITTHSKIETTIEPVTVEALMTALGEPDKKGEGWFLPETYHFPTGMTDVAFLNRAYQQMQQALAQAWENRDKDLPYQSPYEALIMASIIEKETAVADERPHIAGVFVRRLNKGMRLQTDPTVIYGLGEQFDGNLRRKDLRSDTPFNTYTRAGLPPTPICLPSIESIEAALHPASGKTLYFVATGEDGRHVFSSNLRDHNNAVRRYQLKR</sequence>
<dbReference type="CDD" id="cd08010">
    <property type="entry name" value="MltG_like"/>
    <property type="match status" value="1"/>
</dbReference>
<dbReference type="Pfam" id="PF02618">
    <property type="entry name" value="YceG"/>
    <property type="match status" value="1"/>
</dbReference>
<feature type="site" description="Important for catalytic activity" evidence="7">
    <location>
        <position position="223"/>
    </location>
</feature>
<dbReference type="GO" id="GO:0005886">
    <property type="term" value="C:plasma membrane"/>
    <property type="evidence" value="ECO:0007669"/>
    <property type="project" value="UniProtKB-UniRule"/>
</dbReference>
<dbReference type="NCBIfam" id="TIGR00247">
    <property type="entry name" value="endolytic transglycosylase MltG"/>
    <property type="match status" value="1"/>
</dbReference>
<keyword evidence="4 7" id="KW-0472">Membrane</keyword>
<reference evidence="8 9" key="1">
    <citation type="journal article" date="2011" name="J. Bacteriol.">
        <title>Draft genome sequence of the chemolithoheterotrophic, halophilic methylotroph Methylophaga thiooxydans DMS010.</title>
        <authorList>
            <person name="Boden R."/>
            <person name="Ferriera S."/>
            <person name="Johnson J."/>
            <person name="Kelly D.P."/>
            <person name="Murrell J.C."/>
            <person name="Schafer H."/>
        </authorList>
    </citation>
    <scope>NUCLEOTIDE SEQUENCE [LARGE SCALE GENOMIC DNA]</scope>
    <source>
        <strain evidence="8 9">DMS010</strain>
    </source>
</reference>
<dbReference type="GO" id="GO:0071555">
    <property type="term" value="P:cell wall organization"/>
    <property type="evidence" value="ECO:0007669"/>
    <property type="project" value="UniProtKB-KW"/>
</dbReference>
<evidence type="ECO:0000256" key="3">
    <source>
        <dbReference type="ARBA" id="ARBA00022989"/>
    </source>
</evidence>
<comment type="catalytic activity">
    <reaction evidence="7">
        <text>a peptidoglycan chain = a peptidoglycan chain with N-acetyl-1,6-anhydromuramyl-[peptide] at the reducing end + a peptidoglycan chain with N-acetylglucosamine at the non-reducing end.</text>
        <dbReference type="EC" id="4.2.2.29"/>
    </reaction>
</comment>
<dbReference type="PANTHER" id="PTHR30518:SF2">
    <property type="entry name" value="ENDOLYTIC MUREIN TRANSGLYCOSYLASE"/>
    <property type="match status" value="1"/>
</dbReference>
<dbReference type="HOGENOM" id="CLU_025574_0_2_6"/>
<dbReference type="PANTHER" id="PTHR30518">
    <property type="entry name" value="ENDOLYTIC MUREIN TRANSGLYCOSYLASE"/>
    <property type="match status" value="1"/>
</dbReference>
<evidence type="ECO:0000256" key="2">
    <source>
        <dbReference type="ARBA" id="ARBA00022692"/>
    </source>
</evidence>
<keyword evidence="5 7" id="KW-0456">Lyase</keyword>
<gene>
    <name evidence="7" type="primary">mltG</name>
    <name evidence="8" type="ORF">MDMS009_78</name>
</gene>
<name>C0N2D4_9GAMM</name>
<keyword evidence="3 7" id="KW-1133">Transmembrane helix</keyword>
<dbReference type="Gene3D" id="3.30.160.60">
    <property type="entry name" value="Classic Zinc Finger"/>
    <property type="match status" value="1"/>
</dbReference>
<dbReference type="InterPro" id="IPR003770">
    <property type="entry name" value="MLTG-like"/>
</dbReference>
<organism evidence="8 9">
    <name type="scientific">Methylophaga thiooxydans DMS010</name>
    <dbReference type="NCBI Taxonomy" id="637616"/>
    <lineage>
        <taxon>Bacteria</taxon>
        <taxon>Pseudomonadati</taxon>
        <taxon>Pseudomonadota</taxon>
        <taxon>Gammaproteobacteria</taxon>
        <taxon>Thiotrichales</taxon>
        <taxon>Piscirickettsiaceae</taxon>
        <taxon>Methylophaga</taxon>
    </lineage>
</organism>
<dbReference type="GO" id="GO:0009252">
    <property type="term" value="P:peptidoglycan biosynthetic process"/>
    <property type="evidence" value="ECO:0007669"/>
    <property type="project" value="UniProtKB-UniRule"/>
</dbReference>
<keyword evidence="7" id="KW-0997">Cell inner membrane</keyword>
<evidence type="ECO:0000256" key="6">
    <source>
        <dbReference type="ARBA" id="ARBA00023316"/>
    </source>
</evidence>
<keyword evidence="6 7" id="KW-0961">Cell wall biogenesis/degradation</keyword>
<comment type="function">
    <text evidence="7">Functions as a peptidoglycan terminase that cleaves nascent peptidoglycan strands endolytically to terminate their elongation.</text>
</comment>
<evidence type="ECO:0000313" key="9">
    <source>
        <dbReference type="Proteomes" id="UP000004679"/>
    </source>
</evidence>
<evidence type="ECO:0000256" key="4">
    <source>
        <dbReference type="ARBA" id="ARBA00023136"/>
    </source>
</evidence>
<dbReference type="HAMAP" id="MF_02065">
    <property type="entry name" value="MltG"/>
    <property type="match status" value="1"/>
</dbReference>
<keyword evidence="2 7" id="KW-0812">Transmembrane</keyword>
<evidence type="ECO:0000256" key="1">
    <source>
        <dbReference type="ARBA" id="ARBA00022475"/>
    </source>
</evidence>
<dbReference type="GO" id="GO:0008932">
    <property type="term" value="F:lytic endotransglycosylase activity"/>
    <property type="evidence" value="ECO:0007669"/>
    <property type="project" value="UniProtKB-UniRule"/>
</dbReference>
<dbReference type="Gene3D" id="3.30.1490.480">
    <property type="entry name" value="Endolytic murein transglycosylase"/>
    <property type="match status" value="1"/>
</dbReference>
<evidence type="ECO:0000256" key="5">
    <source>
        <dbReference type="ARBA" id="ARBA00023239"/>
    </source>
</evidence>
<comment type="similarity">
    <text evidence="7">Belongs to the transglycosylase MltG family.</text>
</comment>
<keyword evidence="1 7" id="KW-1003">Cell membrane</keyword>
<dbReference type="AlphaFoldDB" id="C0N2D4"/>
<evidence type="ECO:0000313" key="8">
    <source>
        <dbReference type="EMBL" id="EEF81086.1"/>
    </source>
</evidence>
<dbReference type="EC" id="4.2.2.29" evidence="7"/>